<dbReference type="EMBL" id="JAPWTK010000002">
    <property type="protein sequence ID" value="KAJ8962750.1"/>
    <property type="molecule type" value="Genomic_DNA"/>
</dbReference>
<dbReference type="AlphaFoldDB" id="A0AAV8ZFN2"/>
<name>A0AAV8ZFN2_9CUCU</name>
<organism evidence="2 3">
    <name type="scientific">Aromia moschata</name>
    <dbReference type="NCBI Taxonomy" id="1265417"/>
    <lineage>
        <taxon>Eukaryota</taxon>
        <taxon>Metazoa</taxon>
        <taxon>Ecdysozoa</taxon>
        <taxon>Arthropoda</taxon>
        <taxon>Hexapoda</taxon>
        <taxon>Insecta</taxon>
        <taxon>Pterygota</taxon>
        <taxon>Neoptera</taxon>
        <taxon>Endopterygota</taxon>
        <taxon>Coleoptera</taxon>
        <taxon>Polyphaga</taxon>
        <taxon>Cucujiformia</taxon>
        <taxon>Chrysomeloidea</taxon>
        <taxon>Cerambycidae</taxon>
        <taxon>Cerambycinae</taxon>
        <taxon>Callichromatini</taxon>
        <taxon>Aromia</taxon>
    </lineage>
</organism>
<proteinExistence type="predicted"/>
<feature type="region of interest" description="Disordered" evidence="1">
    <location>
        <begin position="82"/>
        <end position="104"/>
    </location>
</feature>
<evidence type="ECO:0000313" key="2">
    <source>
        <dbReference type="EMBL" id="KAJ8962750.1"/>
    </source>
</evidence>
<comment type="caution">
    <text evidence="2">The sequence shown here is derived from an EMBL/GenBank/DDBJ whole genome shotgun (WGS) entry which is preliminary data.</text>
</comment>
<feature type="region of interest" description="Disordered" evidence="1">
    <location>
        <begin position="1"/>
        <end position="24"/>
    </location>
</feature>
<reference evidence="2" key="1">
    <citation type="journal article" date="2023" name="Insect Mol. Biol.">
        <title>Genome sequencing provides insights into the evolution of gene families encoding plant cell wall-degrading enzymes in longhorned beetles.</title>
        <authorList>
            <person name="Shin N.R."/>
            <person name="Okamura Y."/>
            <person name="Kirsch R."/>
            <person name="Pauchet Y."/>
        </authorList>
    </citation>
    <scope>NUCLEOTIDE SEQUENCE</scope>
    <source>
        <strain evidence="2">AMC_N1</strain>
    </source>
</reference>
<feature type="compositionally biased region" description="Polar residues" evidence="1">
    <location>
        <begin position="83"/>
        <end position="104"/>
    </location>
</feature>
<accession>A0AAV8ZFN2</accession>
<keyword evidence="3" id="KW-1185">Reference proteome</keyword>
<gene>
    <name evidence="2" type="ORF">NQ318_001148</name>
</gene>
<sequence>MAALPVQRRRPSSDGADGKRQPRGGLLAVGILPAGPATELPPVQPVEEVPVGAVRWHRLPADGHPAAPDYLSLVGPLHDLYKSENTTASSPGSNTGSDKTSYSE</sequence>
<evidence type="ECO:0000313" key="3">
    <source>
        <dbReference type="Proteomes" id="UP001162162"/>
    </source>
</evidence>
<evidence type="ECO:0000256" key="1">
    <source>
        <dbReference type="SAM" id="MobiDB-lite"/>
    </source>
</evidence>
<protein>
    <submittedName>
        <fullName evidence="2">Uncharacterized protein</fullName>
    </submittedName>
</protein>
<dbReference type="Proteomes" id="UP001162162">
    <property type="component" value="Unassembled WGS sequence"/>
</dbReference>